<reference evidence="1" key="1">
    <citation type="journal article" date="2018" name="J. Virol.">
        <title>Crustacean Genome Exploration Reveals the Evolutionary Origin of White Spot Syndrome Virus.</title>
        <authorList>
            <person name="Kawato S."/>
            <person name="Shitara A."/>
            <person name="Wang Y."/>
            <person name="Nozaki R."/>
            <person name="Kondo H."/>
            <person name="Hirono I."/>
        </authorList>
    </citation>
    <scope>NUCLEOTIDE SEQUENCE</scope>
    <source>
        <strain evidence="1">Mikawa-1</strain>
    </source>
</reference>
<evidence type="ECO:0000313" key="1">
    <source>
        <dbReference type="EMBL" id="GBG35483.1"/>
    </source>
</evidence>
<accession>A0A401IPE2</accession>
<protein>
    <submittedName>
        <fullName evidence="1">Wsv419-like protein</fullName>
    </submittedName>
</protein>
<comment type="caution">
    <text evidence="1">The sequence shown here is derived from an EMBL/GenBank/DDBJ whole genome shotgun (WGS) entry which is preliminary data.</text>
</comment>
<name>A0A401IPE2_9VIRU</name>
<sequence>MPVNTDQPKNNSIDRGGTTASGGCLEVHAGRLLSAQALHGRDVAAPHDVRRWYADFRLETSRRAASVLLSTLIYYFRRRQRLSNCDRIFKLMLSELLGKYWKTLFPGPGIECSKVIEEPWSLPTIADTYHSRYPAMKDLEQGYVSCCERLLLAISPKRSGPEPPPISKCRLLSVVSTSRLETDMDCLYKIACNMRQVLELEGRL</sequence>
<organism evidence="1">
    <name type="scientific">Metapenaeus ensis nimavirus</name>
    <dbReference type="NCBI Taxonomy" id="2133794"/>
    <lineage>
        <taxon>Viruses</taxon>
        <taxon>Viruses incertae sedis</taxon>
        <taxon>Naldaviricetes</taxon>
        <taxon>Nimaviridae</taxon>
    </lineage>
</organism>
<proteinExistence type="predicted"/>
<dbReference type="EMBL" id="BFCE01000004">
    <property type="protein sequence ID" value="GBG35483.1"/>
    <property type="molecule type" value="Genomic_DNA"/>
</dbReference>